<dbReference type="CDD" id="cd22325">
    <property type="entry name" value="ERCC1_C-like"/>
    <property type="match status" value="1"/>
</dbReference>
<keyword evidence="5" id="KW-0234">DNA repair</keyword>
<dbReference type="SUPFAM" id="SSF47781">
    <property type="entry name" value="RuvA domain 2-like"/>
    <property type="match status" value="1"/>
</dbReference>
<gene>
    <name evidence="10" type="ORF">ZIOFF_063925</name>
</gene>
<dbReference type="InterPro" id="IPR047260">
    <property type="entry name" value="ERCC1-like_central_dom"/>
</dbReference>
<evidence type="ECO:0000313" key="11">
    <source>
        <dbReference type="Proteomes" id="UP000734854"/>
    </source>
</evidence>
<dbReference type="NCBIfam" id="TIGR00597">
    <property type="entry name" value="rad10"/>
    <property type="match status" value="1"/>
</dbReference>
<organism evidence="10 11">
    <name type="scientific">Zingiber officinale</name>
    <name type="common">Ginger</name>
    <name type="synonym">Amomum zingiber</name>
    <dbReference type="NCBI Taxonomy" id="94328"/>
    <lineage>
        <taxon>Eukaryota</taxon>
        <taxon>Viridiplantae</taxon>
        <taxon>Streptophyta</taxon>
        <taxon>Embryophyta</taxon>
        <taxon>Tracheophyta</taxon>
        <taxon>Spermatophyta</taxon>
        <taxon>Magnoliopsida</taxon>
        <taxon>Liliopsida</taxon>
        <taxon>Zingiberales</taxon>
        <taxon>Zingiberaceae</taxon>
        <taxon>Zingiber</taxon>
    </lineage>
</organism>
<dbReference type="GO" id="GO:0006312">
    <property type="term" value="P:mitotic recombination"/>
    <property type="evidence" value="ECO:0007669"/>
    <property type="project" value="TreeGrafter"/>
</dbReference>
<dbReference type="PANTHER" id="PTHR12749">
    <property type="entry name" value="EXCISION REPAIR CROSS-COMPLEMENTING 1 ERCC1"/>
    <property type="match status" value="1"/>
</dbReference>
<evidence type="ECO:0000313" key="10">
    <source>
        <dbReference type="EMBL" id="KAG6480425.1"/>
    </source>
</evidence>
<dbReference type="AlphaFoldDB" id="A0A8J5F2J0"/>
<dbReference type="GO" id="GO:0006302">
    <property type="term" value="P:double-strand break repair"/>
    <property type="evidence" value="ECO:0007669"/>
    <property type="project" value="UniProtKB-ARBA"/>
</dbReference>
<keyword evidence="3" id="KW-0227">DNA damage</keyword>
<keyword evidence="4" id="KW-0238">DNA-binding</keyword>
<evidence type="ECO:0000256" key="1">
    <source>
        <dbReference type="ARBA" id="ARBA00004123"/>
    </source>
</evidence>
<feature type="region of interest" description="Disordered" evidence="8">
    <location>
        <begin position="304"/>
        <end position="392"/>
    </location>
</feature>
<comment type="caution">
    <text evidence="10">The sequence shown here is derived from an EMBL/GenBank/DDBJ whole genome shotgun (WGS) entry which is preliminary data.</text>
</comment>
<dbReference type="FunFam" id="3.40.50.10130:FF:000001">
    <property type="entry name" value="DNA excision repair protein ERCC-1"/>
    <property type="match status" value="1"/>
</dbReference>
<accession>A0A8J5F2J0</accession>
<dbReference type="FunFam" id="1.10.150.20:FF:000017">
    <property type="entry name" value="DNA excision repair protein ERCC-1"/>
    <property type="match status" value="1"/>
</dbReference>
<proteinExistence type="inferred from homology"/>
<sequence>MLKGLPEAMSIERLARSAGNNMVGGRSGQNIVRVPTSPREVFGTAGSSTPPPHNPYPSFSEAFSFIKSSEFYTPPPAPPPPSSETTPPSVPPSTVSSVSGSCQNRNSILVSQRQKGNPLLKHVRNVRWMFADVVCDYLLGQSSCALYISLRYHLLHPDYLYYRIRELQNNYKLRVVLCHVDVEDVVKPLLEVTRTAMLHDCTLLCGWSFEECARYLETLKVYENKPSDSIREHMHTDYLSRLNHALTSIRHVNKTDVVTLGSTFGSLSGIMDASMEDLARCPGIGERKVKRLYDTFHEPFRRVSSRPASVIPETPVKDRNAEEASTSAHDTNELAGQLTNPSGSRKETNPPNIRSALNAAFAKYAEKVRRQDTKDTSPERGKSGNGKTKKDG</sequence>
<evidence type="ECO:0000256" key="8">
    <source>
        <dbReference type="SAM" id="MobiDB-lite"/>
    </source>
</evidence>
<dbReference type="Proteomes" id="UP000734854">
    <property type="component" value="Unassembled WGS sequence"/>
</dbReference>
<dbReference type="InterPro" id="IPR010994">
    <property type="entry name" value="RuvA_2-like"/>
</dbReference>
<reference evidence="10 11" key="1">
    <citation type="submission" date="2020-08" db="EMBL/GenBank/DDBJ databases">
        <title>Plant Genome Project.</title>
        <authorList>
            <person name="Zhang R.-G."/>
        </authorList>
    </citation>
    <scope>NUCLEOTIDE SEQUENCE [LARGE SCALE GENOMIC DNA]</scope>
    <source>
        <tissue evidence="10">Rhizome</tissue>
    </source>
</reference>
<feature type="region of interest" description="Disordered" evidence="8">
    <location>
        <begin position="74"/>
        <end position="101"/>
    </location>
</feature>
<dbReference type="GO" id="GO:0070522">
    <property type="term" value="C:ERCC4-ERCC1 complex"/>
    <property type="evidence" value="ECO:0007669"/>
    <property type="project" value="TreeGrafter"/>
</dbReference>
<dbReference type="GO" id="GO:0003697">
    <property type="term" value="F:single-stranded DNA binding"/>
    <property type="evidence" value="ECO:0007669"/>
    <property type="project" value="TreeGrafter"/>
</dbReference>
<dbReference type="GO" id="GO:0006289">
    <property type="term" value="P:nucleotide-excision repair"/>
    <property type="evidence" value="ECO:0007669"/>
    <property type="project" value="UniProtKB-ARBA"/>
</dbReference>
<dbReference type="InterPro" id="IPR011335">
    <property type="entry name" value="Restrct_endonuc-II-like"/>
</dbReference>
<dbReference type="PANTHER" id="PTHR12749:SF0">
    <property type="entry name" value="DNA EXCISION REPAIR PROTEIN ERCC-1"/>
    <property type="match status" value="1"/>
</dbReference>
<dbReference type="Pfam" id="PF03834">
    <property type="entry name" value="Rad10"/>
    <property type="match status" value="1"/>
</dbReference>
<keyword evidence="11" id="KW-1185">Reference proteome</keyword>
<evidence type="ECO:0000256" key="6">
    <source>
        <dbReference type="ARBA" id="ARBA00023242"/>
    </source>
</evidence>
<dbReference type="EMBL" id="JACMSC010000017">
    <property type="protein sequence ID" value="KAG6480425.1"/>
    <property type="molecule type" value="Genomic_DNA"/>
</dbReference>
<dbReference type="Gene3D" id="3.40.50.10130">
    <property type="match status" value="1"/>
</dbReference>
<protein>
    <recommendedName>
        <fullName evidence="7">DNA excision repair protein ERCC-1</fullName>
    </recommendedName>
</protein>
<feature type="compositionally biased region" description="Basic and acidic residues" evidence="8">
    <location>
        <begin position="364"/>
        <end position="392"/>
    </location>
</feature>
<evidence type="ECO:0000256" key="3">
    <source>
        <dbReference type="ARBA" id="ARBA00022763"/>
    </source>
</evidence>
<feature type="compositionally biased region" description="Low complexity" evidence="8">
    <location>
        <begin position="83"/>
        <end position="99"/>
    </location>
</feature>
<comment type="similarity">
    <text evidence="2">Belongs to the ERCC1/RAD10/SWI10 family.</text>
</comment>
<evidence type="ECO:0000259" key="9">
    <source>
        <dbReference type="Pfam" id="PF03834"/>
    </source>
</evidence>
<dbReference type="GO" id="GO:0070914">
    <property type="term" value="P:UV-damage excision repair"/>
    <property type="evidence" value="ECO:0007669"/>
    <property type="project" value="TreeGrafter"/>
</dbReference>
<dbReference type="GO" id="GO:0003684">
    <property type="term" value="F:damaged DNA binding"/>
    <property type="evidence" value="ECO:0007669"/>
    <property type="project" value="InterPro"/>
</dbReference>
<evidence type="ECO:0000256" key="7">
    <source>
        <dbReference type="ARBA" id="ARBA00071993"/>
    </source>
</evidence>
<evidence type="ECO:0000256" key="5">
    <source>
        <dbReference type="ARBA" id="ARBA00023204"/>
    </source>
</evidence>
<evidence type="ECO:0000256" key="4">
    <source>
        <dbReference type="ARBA" id="ARBA00023125"/>
    </source>
</evidence>
<dbReference type="Pfam" id="PF14520">
    <property type="entry name" value="HHH_5"/>
    <property type="match status" value="1"/>
</dbReference>
<keyword evidence="6" id="KW-0539">Nucleus</keyword>
<name>A0A8J5F2J0_ZINOF</name>
<dbReference type="Gene3D" id="1.10.150.20">
    <property type="entry name" value="5' to 3' exonuclease, C-terminal subdomain"/>
    <property type="match status" value="1"/>
</dbReference>
<dbReference type="SUPFAM" id="SSF52980">
    <property type="entry name" value="Restriction endonuclease-like"/>
    <property type="match status" value="1"/>
</dbReference>
<feature type="domain" description="ERCC1-like central" evidence="9">
    <location>
        <begin position="107"/>
        <end position="220"/>
    </location>
</feature>
<dbReference type="InterPro" id="IPR004579">
    <property type="entry name" value="ERCC1/RAD10/SWI10"/>
</dbReference>
<evidence type="ECO:0000256" key="2">
    <source>
        <dbReference type="ARBA" id="ARBA00008283"/>
    </source>
</evidence>
<comment type="subcellular location">
    <subcellularLocation>
        <location evidence="1">Nucleus</location>
    </subcellularLocation>
</comment>
<dbReference type="GO" id="GO:0000110">
    <property type="term" value="C:nucleotide-excision repair factor 1 complex"/>
    <property type="evidence" value="ECO:0007669"/>
    <property type="project" value="TreeGrafter"/>
</dbReference>